<gene>
    <name evidence="1" type="ORF">DFR47_11522</name>
</gene>
<dbReference type="Proteomes" id="UP000252893">
    <property type="component" value="Unassembled WGS sequence"/>
</dbReference>
<organism evidence="1 2">
    <name type="scientific">Pseudochrobactrum asaccharolyticum</name>
    <dbReference type="NCBI Taxonomy" id="354351"/>
    <lineage>
        <taxon>Bacteria</taxon>
        <taxon>Pseudomonadati</taxon>
        <taxon>Pseudomonadota</taxon>
        <taxon>Alphaproteobacteria</taxon>
        <taxon>Hyphomicrobiales</taxon>
        <taxon>Brucellaceae</taxon>
        <taxon>Pseudochrobactrum</taxon>
    </lineage>
</organism>
<evidence type="ECO:0000313" key="1">
    <source>
        <dbReference type="EMBL" id="RBO89655.1"/>
    </source>
</evidence>
<proteinExistence type="predicted"/>
<dbReference type="AlphaFoldDB" id="A0A366DI82"/>
<dbReference type="EMBL" id="QNRH01000015">
    <property type="protein sequence ID" value="RBO89655.1"/>
    <property type="molecule type" value="Genomic_DNA"/>
</dbReference>
<reference evidence="1 2" key="1">
    <citation type="submission" date="2018-06" db="EMBL/GenBank/DDBJ databases">
        <title>Genomic Encyclopedia of Type Strains, Phase IV (KMG-IV): sequencing the most valuable type-strain genomes for metagenomic binning, comparative biology and taxonomic classification.</title>
        <authorList>
            <person name="Goeker M."/>
        </authorList>
    </citation>
    <scope>NUCLEOTIDE SEQUENCE [LARGE SCALE GENOMIC DNA]</scope>
    <source>
        <strain evidence="1 2">DSM 25619</strain>
    </source>
</reference>
<comment type="caution">
    <text evidence="1">The sequence shown here is derived from an EMBL/GenBank/DDBJ whole genome shotgun (WGS) entry which is preliminary data.</text>
</comment>
<keyword evidence="2" id="KW-1185">Reference proteome</keyword>
<sequence>MEYSAWHSVIQDGNGAVVPMAKITVRNTSTGALAKLYSARDGSAPKANPFNADENGQVLFFVAGGAYTIKAEFGNQERTWPFVPIGTAAEYDIDSLAQYLNSGVVYFQTYAALVAYLPLSFPSAGIVLNDPDPLRDGYYTNDGAGWVFGRTMPDTIAKLTIAGGGVNTPTAVVGTGVNPASPLVFYIDVASPNTGSVTLSVTGLGQGVVLNAAGNPLAAGEWQGRVMLTRESDGRYRIMNDPASALSAAQSATQATQQADRAESEADRAEAAAGDVLHSVQYEPQTLTEPQKMQARTNIGAFASPSGTTAEYVRGDGTLATMDSSAVDLGNVANKSEAQMTETGAIADALAEKFDKSGGTVTGNIDATGYIQAEGDIVTQGDLWVGDKNVIAEINAKAGFYAGSDPDEVNYPIGAILSCHTTESTVPLLNEIIVPRLHTSKRVVANFGSGALLTGVWVGIGQSIVSTTQWGCFIQRVR</sequence>
<evidence type="ECO:0000313" key="2">
    <source>
        <dbReference type="Proteomes" id="UP000252893"/>
    </source>
</evidence>
<protein>
    <submittedName>
        <fullName evidence="1">Uncharacterized protein</fullName>
    </submittedName>
</protein>
<dbReference type="OrthoDB" id="7951450at2"/>
<name>A0A366DI82_9HYPH</name>
<accession>A0A366DI82</accession>